<dbReference type="InterPro" id="IPR016181">
    <property type="entry name" value="Acyl_CoA_acyltransferase"/>
</dbReference>
<dbReference type="PANTHER" id="PTHR42791">
    <property type="entry name" value="GNAT FAMILY ACETYLTRANSFERASE"/>
    <property type="match status" value="1"/>
</dbReference>
<dbReference type="Proteomes" id="UP000774617">
    <property type="component" value="Unassembled WGS sequence"/>
</dbReference>
<sequence length="212" mass="24403">MPLLLSRASEEDMRQLVDLHYKVIQGPISDILIGYDTEECRQAAVHRWSQAMRHDPADLWLKVVDTETGRIVSTAHWKLYPTWVPSNTDLPSLSWFPEGEERTLAEEIIHTFYANRAQRQHGTPHVLLNRLYTDQEYQRRGCGAMLVRMGCDIADQMFVPAWVESSPIGQHLYSSFGFKEVARPEIKNRKYNLTGPVMRREARGPATVNPRA</sequence>
<protein>
    <recommendedName>
        <fullName evidence="1">N-acetyltransferase domain-containing protein</fullName>
    </recommendedName>
</protein>
<evidence type="ECO:0000259" key="1">
    <source>
        <dbReference type="PROSITE" id="PS51186"/>
    </source>
</evidence>
<dbReference type="EMBL" id="JAGTJR010000013">
    <property type="protein sequence ID" value="KAH7050088.1"/>
    <property type="molecule type" value="Genomic_DNA"/>
</dbReference>
<accession>A0ABQ8GAU5</accession>
<evidence type="ECO:0000313" key="3">
    <source>
        <dbReference type="Proteomes" id="UP000774617"/>
    </source>
</evidence>
<keyword evidence="3" id="KW-1185">Reference proteome</keyword>
<dbReference type="InterPro" id="IPR052523">
    <property type="entry name" value="Trichothecene_AcTrans"/>
</dbReference>
<proteinExistence type="predicted"/>
<name>A0ABQ8GAU5_9PEZI</name>
<dbReference type="Pfam" id="PF13508">
    <property type="entry name" value="Acetyltransf_7"/>
    <property type="match status" value="1"/>
</dbReference>
<dbReference type="SUPFAM" id="SSF55729">
    <property type="entry name" value="Acyl-CoA N-acyltransferases (Nat)"/>
    <property type="match status" value="1"/>
</dbReference>
<dbReference type="PROSITE" id="PS51186">
    <property type="entry name" value="GNAT"/>
    <property type="match status" value="1"/>
</dbReference>
<comment type="caution">
    <text evidence="2">The sequence shown here is derived from an EMBL/GenBank/DDBJ whole genome shotgun (WGS) entry which is preliminary data.</text>
</comment>
<reference evidence="2 3" key="1">
    <citation type="journal article" date="2021" name="Nat. Commun.">
        <title>Genetic determinants of endophytism in the Arabidopsis root mycobiome.</title>
        <authorList>
            <person name="Mesny F."/>
            <person name="Miyauchi S."/>
            <person name="Thiergart T."/>
            <person name="Pickel B."/>
            <person name="Atanasova L."/>
            <person name="Karlsson M."/>
            <person name="Huettel B."/>
            <person name="Barry K.W."/>
            <person name="Haridas S."/>
            <person name="Chen C."/>
            <person name="Bauer D."/>
            <person name="Andreopoulos W."/>
            <person name="Pangilinan J."/>
            <person name="LaButti K."/>
            <person name="Riley R."/>
            <person name="Lipzen A."/>
            <person name="Clum A."/>
            <person name="Drula E."/>
            <person name="Henrissat B."/>
            <person name="Kohler A."/>
            <person name="Grigoriev I.V."/>
            <person name="Martin F.M."/>
            <person name="Hacquard S."/>
        </authorList>
    </citation>
    <scope>NUCLEOTIDE SEQUENCE [LARGE SCALE GENOMIC DNA]</scope>
    <source>
        <strain evidence="2 3">MPI-SDFR-AT-0080</strain>
    </source>
</reference>
<organism evidence="2 3">
    <name type="scientific">Macrophomina phaseolina</name>
    <dbReference type="NCBI Taxonomy" id="35725"/>
    <lineage>
        <taxon>Eukaryota</taxon>
        <taxon>Fungi</taxon>
        <taxon>Dikarya</taxon>
        <taxon>Ascomycota</taxon>
        <taxon>Pezizomycotina</taxon>
        <taxon>Dothideomycetes</taxon>
        <taxon>Dothideomycetes incertae sedis</taxon>
        <taxon>Botryosphaeriales</taxon>
        <taxon>Botryosphaeriaceae</taxon>
        <taxon>Macrophomina</taxon>
    </lineage>
</organism>
<gene>
    <name evidence="2" type="ORF">B0J12DRAFT_87140</name>
</gene>
<dbReference type="InterPro" id="IPR000182">
    <property type="entry name" value="GNAT_dom"/>
</dbReference>
<dbReference type="PANTHER" id="PTHR42791:SF14">
    <property type="entry name" value="N-ACETYLTRANSFERASE DOMAIN-CONTAINING PROTEIN"/>
    <property type="match status" value="1"/>
</dbReference>
<dbReference type="Gene3D" id="3.40.630.30">
    <property type="match status" value="1"/>
</dbReference>
<feature type="domain" description="N-acetyltransferase" evidence="1">
    <location>
        <begin position="3"/>
        <end position="203"/>
    </location>
</feature>
<evidence type="ECO:0000313" key="2">
    <source>
        <dbReference type="EMBL" id="KAH7050088.1"/>
    </source>
</evidence>